<proteinExistence type="predicted"/>
<protein>
    <submittedName>
        <fullName evidence="1">Uncharacterized protein</fullName>
    </submittedName>
</protein>
<name>A0A916S472_9BACI</name>
<dbReference type="Proteomes" id="UP000613512">
    <property type="component" value="Unassembled WGS sequence"/>
</dbReference>
<reference evidence="1" key="1">
    <citation type="journal article" date="2014" name="Int. J. Syst. Evol. Microbiol.">
        <title>Complete genome sequence of Corynebacterium casei LMG S-19264T (=DSM 44701T), isolated from a smear-ripened cheese.</title>
        <authorList>
            <consortium name="US DOE Joint Genome Institute (JGI-PGF)"/>
            <person name="Walter F."/>
            <person name="Albersmeier A."/>
            <person name="Kalinowski J."/>
            <person name="Ruckert C."/>
        </authorList>
    </citation>
    <scope>NUCLEOTIDE SEQUENCE</scope>
    <source>
        <strain evidence="1">CGMCC 1.12408</strain>
    </source>
</reference>
<evidence type="ECO:0000313" key="2">
    <source>
        <dbReference type="Proteomes" id="UP000613512"/>
    </source>
</evidence>
<dbReference type="AlphaFoldDB" id="A0A916S472"/>
<comment type="caution">
    <text evidence="1">The sequence shown here is derived from an EMBL/GenBank/DDBJ whole genome shotgun (WGS) entry which is preliminary data.</text>
</comment>
<sequence>MSLFINKKLHPTVFKNNASIKEPNQSYYETNYLKELIENQNKLNDSFHQSMKNFKISLQKHRHNDENRWQEVKHDIEVIKQSEQKHQEFEKEMRGWIKLLKQNNQELHRIVQSNSEVNEEILQEINRIHESNQLMMQQVEEFFSMNQQVNSKVETLVNGQETLLEQAVHTNEKQDKVINHLEKQDAILEKNNRELNHIRSIIFERTSFIAEKIEESVKLTSSVLYKFFTKSDKPIGLLIGNEKKEKKGG</sequence>
<gene>
    <name evidence="1" type="ORF">GCM10008025_28080</name>
</gene>
<dbReference type="EMBL" id="BMEY01000015">
    <property type="protein sequence ID" value="GGA83305.1"/>
    <property type="molecule type" value="Genomic_DNA"/>
</dbReference>
<reference evidence="1" key="2">
    <citation type="submission" date="2020-09" db="EMBL/GenBank/DDBJ databases">
        <authorList>
            <person name="Sun Q."/>
            <person name="Zhou Y."/>
        </authorList>
    </citation>
    <scope>NUCLEOTIDE SEQUENCE</scope>
    <source>
        <strain evidence="1">CGMCC 1.12408</strain>
    </source>
</reference>
<organism evidence="1 2">
    <name type="scientific">Ornithinibacillus halotolerans</name>
    <dbReference type="NCBI Taxonomy" id="1274357"/>
    <lineage>
        <taxon>Bacteria</taxon>
        <taxon>Bacillati</taxon>
        <taxon>Bacillota</taxon>
        <taxon>Bacilli</taxon>
        <taxon>Bacillales</taxon>
        <taxon>Bacillaceae</taxon>
        <taxon>Ornithinibacillus</taxon>
    </lineage>
</organism>
<evidence type="ECO:0000313" key="1">
    <source>
        <dbReference type="EMBL" id="GGA83305.1"/>
    </source>
</evidence>
<keyword evidence="2" id="KW-1185">Reference proteome</keyword>
<accession>A0A916S472</accession>
<dbReference type="RefSeq" id="WP_188385301.1">
    <property type="nucleotide sequence ID" value="NZ_BMEY01000015.1"/>
</dbReference>